<feature type="region of interest" description="Disordered" evidence="7">
    <location>
        <begin position="1"/>
        <end position="25"/>
    </location>
</feature>
<evidence type="ECO:0000256" key="4">
    <source>
        <dbReference type="ARBA" id="ARBA00023242"/>
    </source>
</evidence>
<feature type="domain" description="Cdc6/ORC1-like ATPase lid" evidence="10">
    <location>
        <begin position="354"/>
        <end position="421"/>
    </location>
</feature>
<dbReference type="GO" id="GO:0033314">
    <property type="term" value="P:mitotic DNA replication checkpoint signaling"/>
    <property type="evidence" value="ECO:0007669"/>
    <property type="project" value="TreeGrafter"/>
</dbReference>
<evidence type="ECO:0000259" key="9">
    <source>
        <dbReference type="Pfam" id="PF13191"/>
    </source>
</evidence>
<feature type="domain" description="Orc1-like AAA ATPase" evidence="9">
    <location>
        <begin position="184"/>
        <end position="313"/>
    </location>
</feature>
<dbReference type="SUPFAM" id="SSF52540">
    <property type="entry name" value="P-loop containing nucleoside triphosphate hydrolases"/>
    <property type="match status" value="1"/>
</dbReference>
<dbReference type="PANTHER" id="PTHR10763">
    <property type="entry name" value="CELL DIVISION CONTROL PROTEIN 6-RELATED"/>
    <property type="match status" value="1"/>
</dbReference>
<evidence type="ECO:0000256" key="5">
    <source>
        <dbReference type="ARBA" id="ARBA00023306"/>
    </source>
</evidence>
<comment type="subcellular location">
    <subcellularLocation>
        <location evidence="1">Nucleus</location>
    </subcellularLocation>
</comment>
<accession>A0A8E2EHA6</accession>
<sequence length="644" mass="69860">MPSAVLGKRPRGSIDSPDAYSTVTTRSKRRAQFVILEDGEKENPFVTPSRKKIVPHGDEMELDELAEDVKPTPRKRGHKAGTAPAKHGASESCIAPSPAKISTHIPPSKRLSCDEEIPVQIATPQTPRHRDTLSKKVVVTPRHRHVLVGRPLTPRTPRTPSTPRNAAPTIYNDARQLFTKASGELVGRENQRKELHEFVSTRTKAGKPGYIYVSGPPGTGKSTLVRDVCRSLESEGSVRTAHINCLGVHNTNGLFRAILEGFVDISEIPEGEEIAALKNLFTTRDYSYVLTLDEIDGIADFDLQPLYDFFELSHDPSSSLILVGIANTLDFTGSFLQKLKARGFDPQLLPFLAYTAPQIASVINSRLKSLLPATSTKPADFVPFMHPTAVLFLSKKVASQGADLRKALDICRRVMEVLEAEARDQQAKIASELTPSPTPSPSKTPLVENMNLSSPPVFRSPSKVIHHNTVATSLPLITVENAPRATIAHVARITAIIFSNTIQQRLQNLNLQQKAVLCSLAALEKKSTPETILSSRAPTIKAVFEAYTSLCGREKLLHPLTSMEFRDVVASLEAATLISAVGGKAGSLDVKAATPSKRGRAKFGGDSIEERTISSSVKDTELLCSLVGPGCGILKGIMNGEQSV</sequence>
<keyword evidence="2 11" id="KW-0132">Cell division</keyword>
<feature type="domain" description="Cdc6 C-terminal" evidence="8">
    <location>
        <begin position="505"/>
        <end position="584"/>
    </location>
</feature>
<keyword evidence="12" id="KW-1185">Reference proteome</keyword>
<dbReference type="Gene3D" id="1.10.8.60">
    <property type="match status" value="1"/>
</dbReference>
<proteinExistence type="inferred from homology"/>
<dbReference type="InterPro" id="IPR036388">
    <property type="entry name" value="WH-like_DNA-bd_sf"/>
</dbReference>
<evidence type="ECO:0000313" key="12">
    <source>
        <dbReference type="Proteomes" id="UP000250266"/>
    </source>
</evidence>
<evidence type="ECO:0000259" key="8">
    <source>
        <dbReference type="Pfam" id="PF09079"/>
    </source>
</evidence>
<feature type="region of interest" description="Disordered" evidence="7">
    <location>
        <begin position="67"/>
        <end position="99"/>
    </location>
</feature>
<dbReference type="Pfam" id="PF22606">
    <property type="entry name" value="Cdc6-ORC-like_ATPase_lid"/>
    <property type="match status" value="1"/>
</dbReference>
<dbReference type="Pfam" id="PF09079">
    <property type="entry name" value="WHD_Cdc6"/>
    <property type="match status" value="1"/>
</dbReference>
<name>A0A8E2EHA6_9PEZI</name>
<dbReference type="Gene3D" id="1.10.10.10">
    <property type="entry name" value="Winged helix-like DNA-binding domain superfamily/Winged helix DNA-binding domain"/>
    <property type="match status" value="1"/>
</dbReference>
<dbReference type="PANTHER" id="PTHR10763:SF26">
    <property type="entry name" value="CELL DIVISION CONTROL PROTEIN 6 HOMOLOG"/>
    <property type="match status" value="1"/>
</dbReference>
<dbReference type="InterPro" id="IPR016314">
    <property type="entry name" value="Cdc6/18"/>
</dbReference>
<dbReference type="OrthoDB" id="1926878at2759"/>
<dbReference type="Proteomes" id="UP000250266">
    <property type="component" value="Unassembled WGS sequence"/>
</dbReference>
<protein>
    <recommendedName>
        <fullName evidence="6">Cell division control protein</fullName>
    </recommendedName>
</protein>
<dbReference type="EMBL" id="KV744849">
    <property type="protein sequence ID" value="OCK83931.1"/>
    <property type="molecule type" value="Genomic_DNA"/>
</dbReference>
<keyword evidence="3" id="KW-0235">DNA replication</keyword>
<organism evidence="11 12">
    <name type="scientific">Lepidopterella palustris CBS 459.81</name>
    <dbReference type="NCBI Taxonomy" id="1314670"/>
    <lineage>
        <taxon>Eukaryota</taxon>
        <taxon>Fungi</taxon>
        <taxon>Dikarya</taxon>
        <taxon>Ascomycota</taxon>
        <taxon>Pezizomycotina</taxon>
        <taxon>Dothideomycetes</taxon>
        <taxon>Pleosporomycetidae</taxon>
        <taxon>Mytilinidiales</taxon>
        <taxon>Argynnaceae</taxon>
        <taxon>Lepidopterella</taxon>
    </lineage>
</organism>
<dbReference type="GO" id="GO:0006270">
    <property type="term" value="P:DNA replication initiation"/>
    <property type="evidence" value="ECO:0007669"/>
    <property type="project" value="UniProtKB-UniRule"/>
</dbReference>
<dbReference type="PIRSF" id="PIRSF001767">
    <property type="entry name" value="Cdc6"/>
    <property type="match status" value="1"/>
</dbReference>
<reference evidence="11 12" key="1">
    <citation type="journal article" date="2016" name="Nat. Commun.">
        <title>Ectomycorrhizal ecology is imprinted in the genome of the dominant symbiotic fungus Cenococcum geophilum.</title>
        <authorList>
            <consortium name="DOE Joint Genome Institute"/>
            <person name="Peter M."/>
            <person name="Kohler A."/>
            <person name="Ohm R.A."/>
            <person name="Kuo A."/>
            <person name="Krutzmann J."/>
            <person name="Morin E."/>
            <person name="Arend M."/>
            <person name="Barry K.W."/>
            <person name="Binder M."/>
            <person name="Choi C."/>
            <person name="Clum A."/>
            <person name="Copeland A."/>
            <person name="Grisel N."/>
            <person name="Haridas S."/>
            <person name="Kipfer T."/>
            <person name="LaButti K."/>
            <person name="Lindquist E."/>
            <person name="Lipzen A."/>
            <person name="Maire R."/>
            <person name="Meier B."/>
            <person name="Mihaltcheva S."/>
            <person name="Molinier V."/>
            <person name="Murat C."/>
            <person name="Poggeler S."/>
            <person name="Quandt C.A."/>
            <person name="Sperisen C."/>
            <person name="Tritt A."/>
            <person name="Tisserant E."/>
            <person name="Crous P.W."/>
            <person name="Henrissat B."/>
            <person name="Nehls U."/>
            <person name="Egli S."/>
            <person name="Spatafora J.W."/>
            <person name="Grigoriev I.V."/>
            <person name="Martin F.M."/>
        </authorList>
    </citation>
    <scope>NUCLEOTIDE SEQUENCE [LARGE SCALE GENOMIC DNA]</scope>
    <source>
        <strain evidence="11 12">CBS 459.81</strain>
    </source>
</reference>
<comment type="similarity">
    <text evidence="6">Belongs to the CDC6/cdc18 family.</text>
</comment>
<evidence type="ECO:0000256" key="1">
    <source>
        <dbReference type="ARBA" id="ARBA00004123"/>
    </source>
</evidence>
<dbReference type="InterPro" id="IPR050311">
    <property type="entry name" value="ORC1/CDC6"/>
</dbReference>
<dbReference type="InterPro" id="IPR027417">
    <property type="entry name" value="P-loop_NTPase"/>
</dbReference>
<evidence type="ECO:0000313" key="11">
    <source>
        <dbReference type="EMBL" id="OCK83931.1"/>
    </source>
</evidence>
<dbReference type="GO" id="GO:0005634">
    <property type="term" value="C:nucleus"/>
    <property type="evidence" value="ECO:0007669"/>
    <property type="project" value="UniProtKB-SubCell"/>
</dbReference>
<dbReference type="Gene3D" id="3.40.50.300">
    <property type="entry name" value="P-loop containing nucleotide triphosphate hydrolases"/>
    <property type="match status" value="1"/>
</dbReference>
<evidence type="ECO:0000256" key="2">
    <source>
        <dbReference type="ARBA" id="ARBA00022618"/>
    </source>
</evidence>
<evidence type="ECO:0000256" key="7">
    <source>
        <dbReference type="SAM" id="MobiDB-lite"/>
    </source>
</evidence>
<dbReference type="Pfam" id="PF13191">
    <property type="entry name" value="AAA_16"/>
    <property type="match status" value="1"/>
</dbReference>
<dbReference type="InterPro" id="IPR041664">
    <property type="entry name" value="AAA_16"/>
</dbReference>
<dbReference type="AlphaFoldDB" id="A0A8E2EHA6"/>
<keyword evidence="5" id="KW-0131">Cell cycle</keyword>
<dbReference type="CDD" id="cd00009">
    <property type="entry name" value="AAA"/>
    <property type="match status" value="1"/>
</dbReference>
<keyword evidence="4" id="KW-0539">Nucleus</keyword>
<dbReference type="InterPro" id="IPR054425">
    <property type="entry name" value="Cdc6_ORC1-like_ATPase_lid"/>
</dbReference>
<dbReference type="InterPro" id="IPR015163">
    <property type="entry name" value="Cdc6_C"/>
</dbReference>
<evidence type="ECO:0000256" key="3">
    <source>
        <dbReference type="ARBA" id="ARBA00022705"/>
    </source>
</evidence>
<dbReference type="GO" id="GO:0003688">
    <property type="term" value="F:DNA replication origin binding"/>
    <property type="evidence" value="ECO:0007669"/>
    <property type="project" value="TreeGrafter"/>
</dbReference>
<gene>
    <name evidence="11" type="ORF">K432DRAFT_432575</name>
</gene>
<dbReference type="GO" id="GO:0051301">
    <property type="term" value="P:cell division"/>
    <property type="evidence" value="ECO:0007669"/>
    <property type="project" value="UniProtKB-UniRule"/>
</dbReference>
<evidence type="ECO:0000259" key="10">
    <source>
        <dbReference type="Pfam" id="PF22606"/>
    </source>
</evidence>
<evidence type="ECO:0000256" key="6">
    <source>
        <dbReference type="PIRNR" id="PIRNR001767"/>
    </source>
</evidence>